<dbReference type="InParanoid" id="A0A0C3FUF4"/>
<sequence length="162" mass="19160">AQDLAQQGTEKDFIDEPDLTINPRFNLTGAQLSLITQKLAYAGICNHKKANWRRGTAQMLDITHHAVRRNFGPMHNDKEIWLTIKNKDFNKPFRTFLWKALHKNLKISSYWLHIDNYEHRSTCHKCEVLEDLDHIILECDLAGREIVWNTTKNLWLKKHDTW</sequence>
<protein>
    <submittedName>
        <fullName evidence="1">Uncharacterized protein</fullName>
    </submittedName>
</protein>
<name>A0A0C3FUF4_PILCF</name>
<dbReference type="OrthoDB" id="2752996at2759"/>
<evidence type="ECO:0000313" key="1">
    <source>
        <dbReference type="EMBL" id="KIM82536.1"/>
    </source>
</evidence>
<feature type="non-terminal residue" evidence="1">
    <location>
        <position position="162"/>
    </location>
</feature>
<proteinExistence type="predicted"/>
<accession>A0A0C3FUF4</accession>
<organism evidence="1 2">
    <name type="scientific">Piloderma croceum (strain F 1598)</name>
    <dbReference type="NCBI Taxonomy" id="765440"/>
    <lineage>
        <taxon>Eukaryota</taxon>
        <taxon>Fungi</taxon>
        <taxon>Dikarya</taxon>
        <taxon>Basidiomycota</taxon>
        <taxon>Agaricomycotina</taxon>
        <taxon>Agaricomycetes</taxon>
        <taxon>Agaricomycetidae</taxon>
        <taxon>Atheliales</taxon>
        <taxon>Atheliaceae</taxon>
        <taxon>Piloderma</taxon>
    </lineage>
</organism>
<dbReference type="EMBL" id="KN832994">
    <property type="protein sequence ID" value="KIM82536.1"/>
    <property type="molecule type" value="Genomic_DNA"/>
</dbReference>
<dbReference type="AlphaFoldDB" id="A0A0C3FUF4"/>
<dbReference type="HOGENOM" id="CLU_044484_1_0_1"/>
<dbReference type="Proteomes" id="UP000054166">
    <property type="component" value="Unassembled WGS sequence"/>
</dbReference>
<reference evidence="2" key="2">
    <citation type="submission" date="2015-01" db="EMBL/GenBank/DDBJ databases">
        <title>Evolutionary Origins and Diversification of the Mycorrhizal Mutualists.</title>
        <authorList>
            <consortium name="DOE Joint Genome Institute"/>
            <consortium name="Mycorrhizal Genomics Consortium"/>
            <person name="Kohler A."/>
            <person name="Kuo A."/>
            <person name="Nagy L.G."/>
            <person name="Floudas D."/>
            <person name="Copeland A."/>
            <person name="Barry K.W."/>
            <person name="Cichocki N."/>
            <person name="Veneault-Fourrey C."/>
            <person name="LaButti K."/>
            <person name="Lindquist E.A."/>
            <person name="Lipzen A."/>
            <person name="Lundell T."/>
            <person name="Morin E."/>
            <person name="Murat C."/>
            <person name="Riley R."/>
            <person name="Ohm R."/>
            <person name="Sun H."/>
            <person name="Tunlid A."/>
            <person name="Henrissat B."/>
            <person name="Grigoriev I.V."/>
            <person name="Hibbett D.S."/>
            <person name="Martin F."/>
        </authorList>
    </citation>
    <scope>NUCLEOTIDE SEQUENCE [LARGE SCALE GENOMIC DNA]</scope>
    <source>
        <strain evidence="2">F 1598</strain>
    </source>
</reference>
<reference evidence="1 2" key="1">
    <citation type="submission" date="2014-04" db="EMBL/GenBank/DDBJ databases">
        <authorList>
            <consortium name="DOE Joint Genome Institute"/>
            <person name="Kuo A."/>
            <person name="Tarkka M."/>
            <person name="Buscot F."/>
            <person name="Kohler A."/>
            <person name="Nagy L.G."/>
            <person name="Floudas D."/>
            <person name="Copeland A."/>
            <person name="Barry K.W."/>
            <person name="Cichocki N."/>
            <person name="Veneault-Fourrey C."/>
            <person name="LaButti K."/>
            <person name="Lindquist E.A."/>
            <person name="Lipzen A."/>
            <person name="Lundell T."/>
            <person name="Morin E."/>
            <person name="Murat C."/>
            <person name="Sun H."/>
            <person name="Tunlid A."/>
            <person name="Henrissat B."/>
            <person name="Grigoriev I.V."/>
            <person name="Hibbett D.S."/>
            <person name="Martin F."/>
            <person name="Nordberg H.P."/>
            <person name="Cantor M.N."/>
            <person name="Hua S.X."/>
        </authorList>
    </citation>
    <scope>NUCLEOTIDE SEQUENCE [LARGE SCALE GENOMIC DNA]</scope>
    <source>
        <strain evidence="1 2">F 1598</strain>
    </source>
</reference>
<gene>
    <name evidence="1" type="ORF">PILCRDRAFT_44237</name>
</gene>
<feature type="non-terminal residue" evidence="1">
    <location>
        <position position="1"/>
    </location>
</feature>
<keyword evidence="2" id="KW-1185">Reference proteome</keyword>
<evidence type="ECO:0000313" key="2">
    <source>
        <dbReference type="Proteomes" id="UP000054166"/>
    </source>
</evidence>